<dbReference type="InterPro" id="IPR029063">
    <property type="entry name" value="SAM-dependent_MTases_sf"/>
</dbReference>
<keyword evidence="1" id="KW-0175">Coiled coil</keyword>
<keyword evidence="5" id="KW-1185">Reference proteome</keyword>
<keyword evidence="4" id="KW-0378">Hydrolase</keyword>
<dbReference type="PANTHER" id="PTHR41313">
    <property type="entry name" value="ADENINE-SPECIFIC METHYLTRANSFERASE"/>
    <property type="match status" value="1"/>
</dbReference>
<keyword evidence="4" id="KW-0347">Helicase</keyword>
<evidence type="ECO:0000313" key="5">
    <source>
        <dbReference type="Proteomes" id="UP000239698"/>
    </source>
</evidence>
<dbReference type="Proteomes" id="UP000239698">
    <property type="component" value="Unassembled WGS sequence"/>
</dbReference>
<dbReference type="RefSeq" id="WP_104262163.1">
    <property type="nucleotide sequence ID" value="NZ_PSUX01000019.1"/>
</dbReference>
<feature type="coiled-coil region" evidence="1">
    <location>
        <begin position="1490"/>
        <end position="1524"/>
    </location>
</feature>
<dbReference type="PRINTS" id="PR00507">
    <property type="entry name" value="N12N6MTFRASE"/>
</dbReference>
<accession>A0ABX5A942</accession>
<feature type="region of interest" description="Disordered" evidence="2">
    <location>
        <begin position="1549"/>
        <end position="1623"/>
    </location>
</feature>
<dbReference type="InterPro" id="IPR027417">
    <property type="entry name" value="P-loop_NTPase"/>
</dbReference>
<dbReference type="InterPro" id="IPR052933">
    <property type="entry name" value="DNA_Protect_Modify"/>
</dbReference>
<organism evidence="4 5">
    <name type="scientific">Rathayibacter rathayi</name>
    <name type="common">Corynebacterium rathayi</name>
    <dbReference type="NCBI Taxonomy" id="33887"/>
    <lineage>
        <taxon>Bacteria</taxon>
        <taxon>Bacillati</taxon>
        <taxon>Actinomycetota</taxon>
        <taxon>Actinomycetes</taxon>
        <taxon>Micrococcales</taxon>
        <taxon>Microbacteriaceae</taxon>
        <taxon>Rathayibacter</taxon>
    </lineage>
</organism>
<name>A0ABX5A942_RATRA</name>
<dbReference type="PANTHER" id="PTHR41313:SF1">
    <property type="entry name" value="DNA METHYLASE ADENINE-SPECIFIC DOMAIN-CONTAINING PROTEIN"/>
    <property type="match status" value="1"/>
</dbReference>
<dbReference type="Pfam" id="PF00271">
    <property type="entry name" value="Helicase_C"/>
    <property type="match status" value="1"/>
</dbReference>
<evidence type="ECO:0000313" key="4">
    <source>
        <dbReference type="EMBL" id="PPH74225.1"/>
    </source>
</evidence>
<dbReference type="GO" id="GO:0004386">
    <property type="term" value="F:helicase activity"/>
    <property type="evidence" value="ECO:0007669"/>
    <property type="project" value="UniProtKB-KW"/>
</dbReference>
<reference evidence="4 5" key="1">
    <citation type="submission" date="2018-02" db="EMBL/GenBank/DDBJ databases">
        <title>Bacteriophage NCPPB3778 and a type I-E CRISPR drive the evolution of the US Biological Select Agent, Rathayibacter toxicus.</title>
        <authorList>
            <person name="Davis E.W.II."/>
            <person name="Tabima J.F."/>
            <person name="Weisberg A.J."/>
            <person name="Lopes L.D."/>
            <person name="Wiseman M.S."/>
            <person name="Wiseman M.S."/>
            <person name="Pupko T."/>
            <person name="Belcher M.S."/>
            <person name="Sechler A.J."/>
            <person name="Tancos M.A."/>
            <person name="Schroeder B.K."/>
            <person name="Murray T.D."/>
            <person name="Luster D.G."/>
            <person name="Schneider W.L."/>
            <person name="Rogers E."/>
            <person name="Andreote F.D."/>
            <person name="Grunwald N.J."/>
            <person name="Putnam M.L."/>
            <person name="Chang J.H."/>
        </authorList>
    </citation>
    <scope>NUCLEOTIDE SEQUENCE [LARGE SCALE GENOMIC DNA]</scope>
    <source>
        <strain evidence="4 5">AY1D6</strain>
    </source>
</reference>
<comment type="caution">
    <text evidence="4">The sequence shown here is derived from an EMBL/GenBank/DDBJ whole genome shotgun (WGS) entry which is preliminary data.</text>
</comment>
<dbReference type="SUPFAM" id="SSF53335">
    <property type="entry name" value="S-adenosyl-L-methionine-dependent methyltransferases"/>
    <property type="match status" value="1"/>
</dbReference>
<gene>
    <name evidence="4" type="ORF">C5C40_13200</name>
</gene>
<feature type="domain" description="Helicase C-terminal" evidence="3">
    <location>
        <begin position="1195"/>
        <end position="1268"/>
    </location>
</feature>
<sequence length="1623" mass="178084">MFDERNNEWVTERARLRTVLDDAEWAAARLTTINAHYTDPEIATAMWAALQRLGFDSGAVLEPGSGSGTFIGVAPAGATMTGIELDPLTASIAQHLYPASMIRAESFADTRMPAGSFDAAIGNVPFSDVALLDPRFNRGRHTMHNHFIIKSLELTRPGGVAAFLTSSFTMDAQNPAARREMNNLADLVGAVRLPSGALRRSAGTEVVTDLLIFRRRLAGESRQDETWEQVTARRSGEHLYKVNAYYDRFPEHVLGNVEIGAGIYGSATMRVVAELQLTPQRLRAALDVVVAGGIDRGLTMTTAPEELIERRAARLAADSRTLEGSLVVETDGTFTQVTDGDRVPFTVPKAHAKELTALLELRDLTVAQLTAEAASLDDTVEIVEGRPGLLAAFNRYQNRFGPVNRYNERSTGRTDKDTGEEIRARVVPTAIRLLREDPMGAAVRALELFDEETQTAHPSAILTERVVAPRPEVLGVDTPADAIGVSLDRTGTVDLDLVSDLLGVSVPDARIALGALVFEDPGTGALIHAPEYLSGDVRAKRDVVAALVDERPKLQGNLDALNAVMPVDVPIEDIRPRIGAVWISAEEHQAFLNDVLEQRYVRVANPMPATWRVTGSYMNIQNVGDWGTRRKPGTDIAEALMNQRPVIVEDYVDNHNGGKTAVVNDVETQAAQEKAEAMQERFEAWVWEDPDRASRLSAEYNRRFNSIVLRDYTTAGEHLTFPGMAASIELQPHQRAAVARMLAEPATGMFHEVGAGKTYASIAGVMKMKQTGLVRKPCVIVPNHMLDQFTSEWLHAYPHAKLLAASTDDLPHDKRRLFVARITTGDWDAVVMTQNAFKLIRVTPETQAAYIDRELSMLREALDAANENGEDARSVKQIERAILRAEERHKEALNKPHDPGVSFEQTGIDYLVVDELHMYKNLTTVSNISDAAIPGSQMAKDLHMKLEYLRGEHGPRVITGLTATPLANSIAEAHVMTRYIRPDLLENAGVLAFDAWAATFGQLVTKPELAPTANGTYRMHTRFARFQNVPEMLRLWRVFADVKTGEDLNLPRPAIRARADGQRLPEVVVIPPTDEMVAFMDRISELAQQIKGRPGKGEENMLTLVGRARRAETDLRLLGHPQAKGWGKLDEVASRILAEWQSTRSLDYRDPTTGEPSPLRGGMQLVFMDLGTPTGNGWNAYAGLKQLLIAGGIPAYEIRFIHDAPKTRDKKALFAAARAGHVAVLLGSTATMGVGTNVQTRITAMHHVDAPWRPADVEQRDGRGVRQGNQNAEVAIFRYVVEKSFGGYIWQGVARKAGFIGQIMRGRLDVREIEDIGPMEIGATQMSAVGSGNPLALEYAEAKADVARLRRSETAFHRGEQMLASDRRTANVTIRQEIERLGDLRTALSRRQDTRGDAFTIELRGDHFNRRPDAAAAIAAWAHRHQIAAMYTGGAGRDLGALGNLGGFDLTARAHTAFDEHWVAVRVHGIPDLVVDVPAHSLVDSPNALITKLENALARLESRIADTELTIENAQRAIRDIDARAGATFKYAPDLAAARNRITEIEQRMASSAHYAPSSEATPPPAAVGAKTSEPSRLTRPLRQHESALGPPLTAALRDQGLDRSEYDTAPAPGKRPQQERQC</sequence>
<evidence type="ECO:0000256" key="1">
    <source>
        <dbReference type="SAM" id="Coils"/>
    </source>
</evidence>
<dbReference type="SUPFAM" id="SSF52540">
    <property type="entry name" value="P-loop containing nucleoside triphosphate hydrolases"/>
    <property type="match status" value="2"/>
</dbReference>
<dbReference type="InterPro" id="IPR001650">
    <property type="entry name" value="Helicase_C-like"/>
</dbReference>
<keyword evidence="4" id="KW-0067">ATP-binding</keyword>
<evidence type="ECO:0000256" key="2">
    <source>
        <dbReference type="SAM" id="MobiDB-lite"/>
    </source>
</evidence>
<dbReference type="EMBL" id="PSVT01000037">
    <property type="protein sequence ID" value="PPH74225.1"/>
    <property type="molecule type" value="Genomic_DNA"/>
</dbReference>
<keyword evidence="4" id="KW-0547">Nucleotide-binding</keyword>
<dbReference type="Gene3D" id="3.40.50.150">
    <property type="entry name" value="Vaccinia Virus protein VP39"/>
    <property type="match status" value="1"/>
</dbReference>
<evidence type="ECO:0000259" key="3">
    <source>
        <dbReference type="Pfam" id="PF00271"/>
    </source>
</evidence>
<protein>
    <submittedName>
        <fullName evidence="4">Helicase</fullName>
    </submittedName>
</protein>
<proteinExistence type="predicted"/>
<dbReference type="Gene3D" id="3.40.50.300">
    <property type="entry name" value="P-loop containing nucleotide triphosphate hydrolases"/>
    <property type="match status" value="2"/>
</dbReference>